<sequence length="526" mass="59160">MSNEQSQLELNPRSVVSCFIFSVEKTNSQVALFRRSAKVRTYQHHLAPISGSIDIHESPLAAAWREIKEETTLTPQQLEFWRHGKPYSFSDVSVGRKWTVHPFAFRLRNIEEDELHDKLIKINWEHDSWEWHNPGKVVDDDSFGAVPYLAKSLGRVWFEKDMNRGASEALQSCLEELHVNRQSGDHELTCIALKGFRDVLVHLQGDPKWWETTRMTAWHIWKNSRERLNVGTLNALLGALGDIEDVMECNLEDETRWDLTLAVLDHHLETHRMLPSRIQDSFVEYLQTHFISTENAQSQKLTILTLSANATIRDSLLDAIASTPISHLDIHILESRPLFEGASMASSLLTESQAKLISSPDQIVKVTVHTDASAALASTNLDLVLLGADLISSSGCVSSKTGSLPAVLSAKYISPNAKVLILSGLEKVSDRDRREDCHKLQECDPAEVMSSWLHSGIKGVNILHGLRDFHPGSSKCTTHVENVDVEWVPANLIDGYVCEDGTFDVATIQYKAQDVKQRADRYFGNL</sequence>
<evidence type="ECO:0000259" key="4">
    <source>
        <dbReference type="PROSITE" id="PS51462"/>
    </source>
</evidence>
<dbReference type="PROSITE" id="PS51462">
    <property type="entry name" value="NUDIX"/>
    <property type="match status" value="1"/>
</dbReference>
<protein>
    <recommendedName>
        <fullName evidence="4">Nudix hydrolase domain-containing protein</fullName>
    </recommendedName>
</protein>
<keyword evidence="2" id="KW-0378">Hydrolase</keyword>
<evidence type="ECO:0000256" key="3">
    <source>
        <dbReference type="RuleBase" id="RU003814"/>
    </source>
</evidence>
<comment type="similarity">
    <text evidence="1 3">Belongs to the eIF-2B alpha/beta/delta subunits family.</text>
</comment>
<dbReference type="SUPFAM" id="SSF100950">
    <property type="entry name" value="NagB/RpiA/CoA transferase-like"/>
    <property type="match status" value="1"/>
</dbReference>
<dbReference type="GO" id="GO:0019509">
    <property type="term" value="P:L-methionine salvage from methylthioadenosine"/>
    <property type="evidence" value="ECO:0007669"/>
    <property type="project" value="TreeGrafter"/>
</dbReference>
<comment type="caution">
    <text evidence="5">The sequence shown here is derived from an EMBL/GenBank/DDBJ whole genome shotgun (WGS) entry which is preliminary data.</text>
</comment>
<dbReference type="InterPro" id="IPR020084">
    <property type="entry name" value="NUDIX_hydrolase_CS"/>
</dbReference>
<evidence type="ECO:0000256" key="1">
    <source>
        <dbReference type="ARBA" id="ARBA00007251"/>
    </source>
</evidence>
<dbReference type="PROSITE" id="PS00893">
    <property type="entry name" value="NUDIX_BOX"/>
    <property type="match status" value="1"/>
</dbReference>
<evidence type="ECO:0000313" key="5">
    <source>
        <dbReference type="EMBL" id="KAJ5533001.1"/>
    </source>
</evidence>
<feature type="domain" description="Nudix hydrolase" evidence="4">
    <location>
        <begin position="11"/>
        <end position="153"/>
    </location>
</feature>
<dbReference type="SUPFAM" id="SSF55811">
    <property type="entry name" value="Nudix"/>
    <property type="match status" value="1"/>
</dbReference>
<dbReference type="InterPro" id="IPR042529">
    <property type="entry name" value="IF_2B-like_C"/>
</dbReference>
<dbReference type="EMBL" id="JAQIZZ010000007">
    <property type="protein sequence ID" value="KAJ5533001.1"/>
    <property type="molecule type" value="Genomic_DNA"/>
</dbReference>
<dbReference type="GO" id="GO:0046523">
    <property type="term" value="F:S-methyl-5-thioribose-1-phosphate isomerase activity"/>
    <property type="evidence" value="ECO:0007669"/>
    <property type="project" value="TreeGrafter"/>
</dbReference>
<reference evidence="5 6" key="1">
    <citation type="journal article" date="2023" name="IMA Fungus">
        <title>Comparative genomic study of the Penicillium genus elucidates a diverse pangenome and 15 lateral gene transfer events.</title>
        <authorList>
            <person name="Petersen C."/>
            <person name="Sorensen T."/>
            <person name="Nielsen M.R."/>
            <person name="Sondergaard T.E."/>
            <person name="Sorensen J.L."/>
            <person name="Fitzpatrick D.A."/>
            <person name="Frisvad J.C."/>
            <person name="Nielsen K.L."/>
        </authorList>
    </citation>
    <scope>NUCLEOTIDE SEQUENCE [LARGE SCALE GENOMIC DNA]</scope>
    <source>
        <strain evidence="5 6">IBT 35679</strain>
    </source>
</reference>
<dbReference type="InterPro" id="IPR000086">
    <property type="entry name" value="NUDIX_hydrolase_dom"/>
</dbReference>
<dbReference type="Pfam" id="PF01008">
    <property type="entry name" value="IF-2B"/>
    <property type="match status" value="1"/>
</dbReference>
<name>A0AAD6GCZ5_9EURO</name>
<dbReference type="PANTHER" id="PTHR43475">
    <property type="entry name" value="METHYLTHIORIBOSE-1-PHOSPHATE ISOMERASE"/>
    <property type="match status" value="1"/>
</dbReference>
<dbReference type="PANTHER" id="PTHR43475:SF3">
    <property type="entry name" value="TRANSLATION INITIATION FACTOR EIF-2B SUBUNIT FAMILY PROTEIN (AFU_ORTHOLOGUE AFUA_2G14290)"/>
    <property type="match status" value="1"/>
</dbReference>
<dbReference type="InterPro" id="IPR015797">
    <property type="entry name" value="NUDIX_hydrolase-like_dom_sf"/>
</dbReference>
<dbReference type="CDD" id="cd18872">
    <property type="entry name" value="NUDIX_eIF-2B"/>
    <property type="match status" value="1"/>
</dbReference>
<keyword evidence="6" id="KW-1185">Reference proteome</keyword>
<dbReference type="Gene3D" id="3.40.50.10470">
    <property type="entry name" value="Translation initiation factor eif-2b, domain 2"/>
    <property type="match status" value="1"/>
</dbReference>
<dbReference type="GO" id="GO:0016787">
    <property type="term" value="F:hydrolase activity"/>
    <property type="evidence" value="ECO:0007669"/>
    <property type="project" value="UniProtKB-KW"/>
</dbReference>
<evidence type="ECO:0000313" key="6">
    <source>
        <dbReference type="Proteomes" id="UP001220324"/>
    </source>
</evidence>
<dbReference type="Pfam" id="PF00293">
    <property type="entry name" value="NUDIX"/>
    <property type="match status" value="1"/>
</dbReference>
<accession>A0AAD6GCZ5</accession>
<dbReference type="InterPro" id="IPR000649">
    <property type="entry name" value="IF-2B-related"/>
</dbReference>
<dbReference type="AlphaFoldDB" id="A0AAD6GCZ5"/>
<dbReference type="Proteomes" id="UP001220324">
    <property type="component" value="Unassembled WGS sequence"/>
</dbReference>
<evidence type="ECO:0000256" key="2">
    <source>
        <dbReference type="ARBA" id="ARBA00022801"/>
    </source>
</evidence>
<dbReference type="InterPro" id="IPR037171">
    <property type="entry name" value="NagB/RpiA_transferase-like"/>
</dbReference>
<proteinExistence type="inferred from homology"/>
<dbReference type="Gene3D" id="3.90.79.10">
    <property type="entry name" value="Nucleoside Triphosphate Pyrophosphohydrolase"/>
    <property type="match status" value="1"/>
</dbReference>
<gene>
    <name evidence="5" type="ORF">N7494_009553</name>
</gene>
<organism evidence="5 6">
    <name type="scientific">Penicillium frequentans</name>
    <dbReference type="NCBI Taxonomy" id="3151616"/>
    <lineage>
        <taxon>Eukaryota</taxon>
        <taxon>Fungi</taxon>
        <taxon>Dikarya</taxon>
        <taxon>Ascomycota</taxon>
        <taxon>Pezizomycotina</taxon>
        <taxon>Eurotiomycetes</taxon>
        <taxon>Eurotiomycetidae</taxon>
        <taxon>Eurotiales</taxon>
        <taxon>Aspergillaceae</taxon>
        <taxon>Penicillium</taxon>
    </lineage>
</organism>